<protein>
    <submittedName>
        <fullName evidence="2">Putative basic proline-rich protein-like</fullName>
    </submittedName>
</protein>
<reference evidence="2 3" key="1">
    <citation type="journal article" date="2018" name="J. Biol. Chem.">
        <title>Discovery of the actinoplanic acid pathway in Streptomyces rapamycinicus reveals a genetically conserved synergism with rapamycin.</title>
        <authorList>
            <person name="Mrak P."/>
            <person name="Krastel P."/>
            <person name="Pivk Lukancic P."/>
            <person name="Tao J."/>
            <person name="Pistorius D."/>
            <person name="Moore C.M."/>
        </authorList>
    </citation>
    <scope>NUCLEOTIDE SEQUENCE [LARGE SCALE GENOMIC DNA]</scope>
    <source>
        <strain evidence="2 3">NRRL 5491</strain>
    </source>
</reference>
<feature type="region of interest" description="Disordered" evidence="1">
    <location>
        <begin position="1"/>
        <end position="75"/>
    </location>
</feature>
<feature type="region of interest" description="Disordered" evidence="1">
    <location>
        <begin position="165"/>
        <end position="240"/>
    </location>
</feature>
<organism evidence="2 3">
    <name type="scientific">Streptomyces rapamycinicus (strain ATCC 29253 / DSM 41530 / NRRL 5491 / AYB-994)</name>
    <name type="common">Streptomyces hygroscopicus (strain ATCC 29253)</name>
    <dbReference type="NCBI Taxonomy" id="1343740"/>
    <lineage>
        <taxon>Bacteria</taxon>
        <taxon>Bacillati</taxon>
        <taxon>Actinomycetota</taxon>
        <taxon>Actinomycetes</taxon>
        <taxon>Kitasatosporales</taxon>
        <taxon>Streptomycetaceae</taxon>
        <taxon>Streptomyces</taxon>
        <taxon>Streptomyces violaceusniger group</taxon>
    </lineage>
</organism>
<feature type="compositionally biased region" description="Basic residues" evidence="1">
    <location>
        <begin position="64"/>
        <end position="75"/>
    </location>
</feature>
<dbReference type="EMBL" id="QYCY01000001">
    <property type="protein sequence ID" value="RLV80056.1"/>
    <property type="molecule type" value="Genomic_DNA"/>
</dbReference>
<sequence length="240" mass="25992">MLGGISQCHGSTEHAGQSASTTGRVSRRVTRSRAVRPHVGHTKRLIDLPIRTAGGGLSPARTRLASKQRGSRQRAARCPAARPLRVLSALALPTVRCRLMAGTGGEAIERAFQGYGTHRGDVPVIERDVESVGGRADNRRRAVVESGTGDGDQEAPLCEYEPPSNICPRQGPSHITHTTTTGHAPNPPNRPPRRIVPSCHRPPNAAIALEREACPQPSHPGRAPRRPRRRPHSRRSHRLP</sequence>
<dbReference type="Proteomes" id="UP000281594">
    <property type="component" value="Unassembled WGS sequence"/>
</dbReference>
<feature type="compositionally biased region" description="Polar residues" evidence="1">
    <location>
        <begin position="8"/>
        <end position="17"/>
    </location>
</feature>
<dbReference type="AlphaFoldDB" id="A0A3L8RJS3"/>
<evidence type="ECO:0000313" key="2">
    <source>
        <dbReference type="EMBL" id="RLV80056.1"/>
    </source>
</evidence>
<evidence type="ECO:0000313" key="3">
    <source>
        <dbReference type="Proteomes" id="UP000281594"/>
    </source>
</evidence>
<name>A0A3L8RJS3_STRRN</name>
<proteinExistence type="predicted"/>
<feature type="compositionally biased region" description="Basic residues" evidence="1">
    <location>
        <begin position="222"/>
        <end position="240"/>
    </location>
</feature>
<evidence type="ECO:0000256" key="1">
    <source>
        <dbReference type="SAM" id="MobiDB-lite"/>
    </source>
</evidence>
<feature type="compositionally biased region" description="Basic residues" evidence="1">
    <location>
        <begin position="25"/>
        <end position="43"/>
    </location>
</feature>
<gene>
    <name evidence="2" type="ORF">D3C57_116765</name>
</gene>
<comment type="caution">
    <text evidence="2">The sequence shown here is derived from an EMBL/GenBank/DDBJ whole genome shotgun (WGS) entry which is preliminary data.</text>
</comment>
<accession>A0A3L8RJS3</accession>
<feature type="compositionally biased region" description="Polar residues" evidence="1">
    <location>
        <begin position="173"/>
        <end position="183"/>
    </location>
</feature>